<name>A0A7D9JH02_PARCT</name>
<dbReference type="Proteomes" id="UP001152795">
    <property type="component" value="Unassembled WGS sequence"/>
</dbReference>
<sequence length="267" mass="28921">MAFIKKITVCVLILALYAVFFHVEANECYSDYSCPSSQYCCSKKYSFQWNICSYSCVGLSCSYDSNCAPGESCCESNDKCALNCIGESCSYNSDCASGESCCESNDKCALNCIGKFCSYDSDCGSGESCCQSNYKCAFNCIGESCSYDSDCASGESCCHSDGVCKTGGCNKSKGWPGWLFAIIIITTVGSFILFLACVIYRRCYAPSRRRALGGVIVVQPMNTGATVFAPQQKHYGIQQQGQPMFQCSQPQGTAWPPPGRHATTPTY</sequence>
<protein>
    <submittedName>
        <fullName evidence="1">Uncharacterized protein</fullName>
    </submittedName>
</protein>
<evidence type="ECO:0000313" key="2">
    <source>
        <dbReference type="Proteomes" id="UP001152795"/>
    </source>
</evidence>
<accession>A0A7D9JH02</accession>
<proteinExistence type="predicted"/>
<evidence type="ECO:0000313" key="1">
    <source>
        <dbReference type="EMBL" id="CAB4029155.1"/>
    </source>
</evidence>
<keyword evidence="2" id="KW-1185">Reference proteome</keyword>
<reference evidence="1" key="1">
    <citation type="submission" date="2020-04" db="EMBL/GenBank/DDBJ databases">
        <authorList>
            <person name="Alioto T."/>
            <person name="Alioto T."/>
            <person name="Gomez Garrido J."/>
        </authorList>
    </citation>
    <scope>NUCLEOTIDE SEQUENCE</scope>
    <source>
        <strain evidence="1">A484AB</strain>
    </source>
</reference>
<dbReference type="AlphaFoldDB" id="A0A7D9JH02"/>
<gene>
    <name evidence="1" type="ORF">PACLA_8A082953</name>
</gene>
<dbReference type="OrthoDB" id="5990311at2759"/>
<dbReference type="EMBL" id="CACRXK020015981">
    <property type="protein sequence ID" value="CAB4029155.1"/>
    <property type="molecule type" value="Genomic_DNA"/>
</dbReference>
<comment type="caution">
    <text evidence="1">The sequence shown here is derived from an EMBL/GenBank/DDBJ whole genome shotgun (WGS) entry which is preliminary data.</text>
</comment>
<organism evidence="1 2">
    <name type="scientific">Paramuricea clavata</name>
    <name type="common">Red gorgonian</name>
    <name type="synonym">Violescent sea-whip</name>
    <dbReference type="NCBI Taxonomy" id="317549"/>
    <lineage>
        <taxon>Eukaryota</taxon>
        <taxon>Metazoa</taxon>
        <taxon>Cnidaria</taxon>
        <taxon>Anthozoa</taxon>
        <taxon>Octocorallia</taxon>
        <taxon>Malacalcyonacea</taxon>
        <taxon>Plexauridae</taxon>
        <taxon>Paramuricea</taxon>
    </lineage>
</organism>